<evidence type="ECO:0000313" key="2">
    <source>
        <dbReference type="Proteomes" id="UP001281147"/>
    </source>
</evidence>
<name>A0ACC3MFV1_9PEZI</name>
<protein>
    <submittedName>
        <fullName evidence="1">Uncharacterized protein</fullName>
    </submittedName>
</protein>
<dbReference type="Proteomes" id="UP001281147">
    <property type="component" value="Unassembled WGS sequence"/>
</dbReference>
<accession>A0ACC3MFV1</accession>
<organism evidence="1 2">
    <name type="scientific">Vermiconidia calcicola</name>
    <dbReference type="NCBI Taxonomy" id="1690605"/>
    <lineage>
        <taxon>Eukaryota</taxon>
        <taxon>Fungi</taxon>
        <taxon>Dikarya</taxon>
        <taxon>Ascomycota</taxon>
        <taxon>Pezizomycotina</taxon>
        <taxon>Dothideomycetes</taxon>
        <taxon>Dothideomycetidae</taxon>
        <taxon>Mycosphaerellales</taxon>
        <taxon>Extremaceae</taxon>
        <taxon>Vermiconidia</taxon>
    </lineage>
</organism>
<dbReference type="EMBL" id="JAUTXU010000274">
    <property type="protein sequence ID" value="KAK3691149.1"/>
    <property type="molecule type" value="Genomic_DNA"/>
</dbReference>
<reference evidence="1" key="1">
    <citation type="submission" date="2023-07" db="EMBL/GenBank/DDBJ databases">
        <title>Black Yeasts Isolated from many extreme environments.</title>
        <authorList>
            <person name="Coleine C."/>
            <person name="Stajich J.E."/>
            <person name="Selbmann L."/>
        </authorList>
    </citation>
    <scope>NUCLEOTIDE SEQUENCE</scope>
    <source>
        <strain evidence="1">CCFEE 5714</strain>
    </source>
</reference>
<comment type="caution">
    <text evidence="1">The sequence shown here is derived from an EMBL/GenBank/DDBJ whole genome shotgun (WGS) entry which is preliminary data.</text>
</comment>
<sequence length="330" mass="36943">MPPSVQSQGAYDSYAAARRQLASTQELLERITAAAASAPRPSSPTSIPAVQKVFNISELLEHILLRLSFQDILKAQQVSKQFFNAIEASSTIQKTMCLQPDPTSNYQRQADVVFRSWHLHEPRPPITIAQEKRIFLTAFVAHAPDSDDLLWRLGICIFSENKLPNPGGRIRSTLICQPPVLHMDVYATCCHPSDNIEDRGDPTSTVTSETGITIGDILDTATRLRAEHRLCPFAHPLHHTNEGFVEKHVEIDLEAMMKLPETDPIMLALQLRKRRCLEEWKDWPQTADRLHQYIISKQAALDNGMPIPTLAEFEAVSAEDWDALGHGGES</sequence>
<proteinExistence type="predicted"/>
<evidence type="ECO:0000313" key="1">
    <source>
        <dbReference type="EMBL" id="KAK3691149.1"/>
    </source>
</evidence>
<gene>
    <name evidence="1" type="ORF">LTR37_018853</name>
</gene>
<keyword evidence="2" id="KW-1185">Reference proteome</keyword>